<keyword evidence="2" id="KW-0560">Oxidoreductase</keyword>
<keyword evidence="3" id="KW-0408">Iron</keyword>
<evidence type="ECO:0000256" key="1">
    <source>
        <dbReference type="ARBA" id="ARBA00022723"/>
    </source>
</evidence>
<dbReference type="InterPro" id="IPR011051">
    <property type="entry name" value="RmlC_Cupin_sf"/>
</dbReference>
<keyword evidence="1" id="KW-0479">Metal-binding</keyword>
<dbReference type="Gene3D" id="2.60.120.10">
    <property type="entry name" value="Jelly Rolls"/>
    <property type="match status" value="1"/>
</dbReference>
<proteinExistence type="predicted"/>
<evidence type="ECO:0000313" key="4">
    <source>
        <dbReference type="EMBL" id="KAH3788791.1"/>
    </source>
</evidence>
<comment type="caution">
    <text evidence="4">The sequence shown here is derived from an EMBL/GenBank/DDBJ whole genome shotgun (WGS) entry which is preliminary data.</text>
</comment>
<dbReference type="EMBL" id="JAIWYP010000008">
    <property type="protein sequence ID" value="KAH3788791.1"/>
    <property type="molecule type" value="Genomic_DNA"/>
</dbReference>
<keyword evidence="5" id="KW-1185">Reference proteome</keyword>
<dbReference type="InterPro" id="IPR012864">
    <property type="entry name" value="PCO/ADO"/>
</dbReference>
<reference evidence="4" key="2">
    <citation type="submission" date="2020-11" db="EMBL/GenBank/DDBJ databases">
        <authorList>
            <person name="McCartney M.A."/>
            <person name="Auch B."/>
            <person name="Kono T."/>
            <person name="Mallez S."/>
            <person name="Becker A."/>
            <person name="Gohl D.M."/>
            <person name="Silverstein K.A.T."/>
            <person name="Koren S."/>
            <person name="Bechman K.B."/>
            <person name="Herman A."/>
            <person name="Abrahante J.E."/>
            <person name="Garbe J."/>
        </authorList>
    </citation>
    <scope>NUCLEOTIDE SEQUENCE</scope>
    <source>
        <strain evidence="4">Duluth1</strain>
        <tissue evidence="4">Whole animal</tissue>
    </source>
</reference>
<evidence type="ECO:0000313" key="5">
    <source>
        <dbReference type="Proteomes" id="UP000828390"/>
    </source>
</evidence>
<name>A0A9D4EZU2_DREPO</name>
<dbReference type="GO" id="GO:0005739">
    <property type="term" value="C:mitochondrion"/>
    <property type="evidence" value="ECO:0007669"/>
    <property type="project" value="TreeGrafter"/>
</dbReference>
<evidence type="ECO:0008006" key="6">
    <source>
        <dbReference type="Google" id="ProtNLM"/>
    </source>
</evidence>
<gene>
    <name evidence="4" type="ORF">DPMN_166939</name>
</gene>
<evidence type="ECO:0000256" key="3">
    <source>
        <dbReference type="ARBA" id="ARBA00023004"/>
    </source>
</evidence>
<dbReference type="Proteomes" id="UP000828390">
    <property type="component" value="Unassembled WGS sequence"/>
</dbReference>
<reference evidence="4" key="1">
    <citation type="journal article" date="2019" name="bioRxiv">
        <title>The Genome of the Zebra Mussel, Dreissena polymorpha: A Resource for Invasive Species Research.</title>
        <authorList>
            <person name="McCartney M.A."/>
            <person name="Auch B."/>
            <person name="Kono T."/>
            <person name="Mallez S."/>
            <person name="Zhang Y."/>
            <person name="Obille A."/>
            <person name="Becker A."/>
            <person name="Abrahante J.E."/>
            <person name="Garbe J."/>
            <person name="Badalamenti J.P."/>
            <person name="Herman A."/>
            <person name="Mangelson H."/>
            <person name="Liachko I."/>
            <person name="Sullivan S."/>
            <person name="Sone E.D."/>
            <person name="Koren S."/>
            <person name="Silverstein K.A.T."/>
            <person name="Beckman K.B."/>
            <person name="Gohl D.M."/>
        </authorList>
    </citation>
    <scope>NUCLEOTIDE SEQUENCE</scope>
    <source>
        <strain evidence="4">Duluth1</strain>
        <tissue evidence="4">Whole animal</tissue>
    </source>
</reference>
<organism evidence="4 5">
    <name type="scientific">Dreissena polymorpha</name>
    <name type="common">Zebra mussel</name>
    <name type="synonym">Mytilus polymorpha</name>
    <dbReference type="NCBI Taxonomy" id="45954"/>
    <lineage>
        <taxon>Eukaryota</taxon>
        <taxon>Metazoa</taxon>
        <taxon>Spiralia</taxon>
        <taxon>Lophotrochozoa</taxon>
        <taxon>Mollusca</taxon>
        <taxon>Bivalvia</taxon>
        <taxon>Autobranchia</taxon>
        <taxon>Heteroconchia</taxon>
        <taxon>Euheterodonta</taxon>
        <taxon>Imparidentia</taxon>
        <taxon>Neoheterodontei</taxon>
        <taxon>Myida</taxon>
        <taxon>Dreissenoidea</taxon>
        <taxon>Dreissenidae</taxon>
        <taxon>Dreissena</taxon>
    </lineage>
</organism>
<protein>
    <recommendedName>
        <fullName evidence="6">2-aminoethanethiol dioxygenase</fullName>
    </recommendedName>
</protein>
<sequence>MATCFQKAIEHAFKLFTRKIALPVPIPTEDLLELGSLFNQITKEELNLSPDILHERVPGPKDPPVTYMKIIDNNVMTVSVFILRKGSRLPLHDHPGMYGFLKVIHGSVTIDTYSPLDQSHFNMPVASLQNLHQRFGRKIPAFPTRFENTRTFSAKDDCAILTPEGRNIHEIYAESGTAAFLDILAPPYCTERFSQDGFRPCTYYKEVEASFTSAERATVSNLHRQRLVQISKIVTNNQQTLHLGHTVM</sequence>
<dbReference type="SUPFAM" id="SSF51182">
    <property type="entry name" value="RmlC-like cupins"/>
    <property type="match status" value="1"/>
</dbReference>
<dbReference type="GO" id="GO:0046872">
    <property type="term" value="F:metal ion binding"/>
    <property type="evidence" value="ECO:0007669"/>
    <property type="project" value="UniProtKB-KW"/>
</dbReference>
<dbReference type="PANTHER" id="PTHR22966">
    <property type="entry name" value="2-AMINOETHANETHIOL DIOXYGENASE"/>
    <property type="match status" value="1"/>
</dbReference>
<dbReference type="PANTHER" id="PTHR22966:SF61">
    <property type="entry name" value="2-AMINOETHANETHIOL DIOXYGENASE"/>
    <property type="match status" value="1"/>
</dbReference>
<dbReference type="AlphaFoldDB" id="A0A9D4EZU2"/>
<accession>A0A9D4EZU2</accession>
<dbReference type="InterPro" id="IPR014710">
    <property type="entry name" value="RmlC-like_jellyroll"/>
</dbReference>
<dbReference type="Pfam" id="PF07847">
    <property type="entry name" value="PCO_ADO"/>
    <property type="match status" value="1"/>
</dbReference>
<dbReference type="CDD" id="cd20289">
    <property type="entry name" value="cupin_ADO"/>
    <property type="match status" value="1"/>
</dbReference>
<dbReference type="GO" id="GO:0016702">
    <property type="term" value="F:oxidoreductase activity, acting on single donors with incorporation of molecular oxygen, incorporation of two atoms of oxygen"/>
    <property type="evidence" value="ECO:0007669"/>
    <property type="project" value="InterPro"/>
</dbReference>
<evidence type="ECO:0000256" key="2">
    <source>
        <dbReference type="ARBA" id="ARBA00023002"/>
    </source>
</evidence>